<evidence type="ECO:0000313" key="3">
    <source>
        <dbReference type="Proteomes" id="UP000282076"/>
    </source>
</evidence>
<gene>
    <name evidence="2" type="ORF">D7Z26_05590</name>
</gene>
<evidence type="ECO:0000313" key="2">
    <source>
        <dbReference type="EMBL" id="RKP56122.1"/>
    </source>
</evidence>
<feature type="domain" description="Cell wall hydrolase SleB" evidence="1">
    <location>
        <begin position="24"/>
        <end position="129"/>
    </location>
</feature>
<name>A0A494Y876_9BACL</name>
<dbReference type="InterPro" id="IPR011105">
    <property type="entry name" value="Cell_wall_hydrolase_SleB"/>
</dbReference>
<comment type="caution">
    <text evidence="2">The sequence shown here is derived from an EMBL/GenBank/DDBJ whole genome shotgun (WGS) entry which is preliminary data.</text>
</comment>
<dbReference type="OrthoDB" id="1642705at2"/>
<keyword evidence="3" id="KW-1185">Reference proteome</keyword>
<dbReference type="Gene3D" id="1.10.10.2520">
    <property type="entry name" value="Cell wall hydrolase SleB, domain 1"/>
    <property type="match status" value="1"/>
</dbReference>
<accession>A0A494Y876</accession>
<reference evidence="2 3" key="1">
    <citation type="submission" date="2018-10" db="EMBL/GenBank/DDBJ databases">
        <title>Cohnella sp. M2MS4P-1, whole genome shotgun sequence.</title>
        <authorList>
            <person name="Tuo L."/>
        </authorList>
    </citation>
    <scope>NUCLEOTIDE SEQUENCE [LARGE SCALE GENOMIC DNA]</scope>
    <source>
        <strain evidence="2 3">M2MS4P-1</strain>
    </source>
</reference>
<proteinExistence type="predicted"/>
<dbReference type="Proteomes" id="UP000282076">
    <property type="component" value="Unassembled WGS sequence"/>
</dbReference>
<evidence type="ECO:0000259" key="1">
    <source>
        <dbReference type="Pfam" id="PF07486"/>
    </source>
</evidence>
<dbReference type="EMBL" id="RBZM01000003">
    <property type="protein sequence ID" value="RKP56122.1"/>
    <property type="molecule type" value="Genomic_DNA"/>
</dbReference>
<dbReference type="Pfam" id="PF07486">
    <property type="entry name" value="Hydrolase_2"/>
    <property type="match status" value="1"/>
</dbReference>
<dbReference type="AlphaFoldDB" id="A0A494Y876"/>
<protein>
    <submittedName>
        <fullName evidence="2">Cell wall hydrolase</fullName>
    </submittedName>
</protein>
<dbReference type="RefSeq" id="WP_120975090.1">
    <property type="nucleotide sequence ID" value="NZ_RBZM01000003.1"/>
</dbReference>
<organism evidence="2 3">
    <name type="scientific">Cohnella endophytica</name>
    <dbReference type="NCBI Taxonomy" id="2419778"/>
    <lineage>
        <taxon>Bacteria</taxon>
        <taxon>Bacillati</taxon>
        <taxon>Bacillota</taxon>
        <taxon>Bacilli</taxon>
        <taxon>Bacillales</taxon>
        <taxon>Paenibacillaceae</taxon>
        <taxon>Cohnella</taxon>
    </lineage>
</organism>
<keyword evidence="2" id="KW-0378">Hydrolase</keyword>
<dbReference type="InterPro" id="IPR042047">
    <property type="entry name" value="SleB_dom1"/>
</dbReference>
<sequence length="140" mass="16009">MAVVKTNSEDVRTLARLMRAEAEGEGELGMLMVGNVGVNRILGNCMDFKNIRNMNDMVYQSPGGFEAVQKSYFYQRARDKDIRLAQRAINGERQWPASNALWYFRPAGGCPDTWYDQANIGRYKLHCFFAPTPEDCPRVY</sequence>
<dbReference type="GO" id="GO:0016787">
    <property type="term" value="F:hydrolase activity"/>
    <property type="evidence" value="ECO:0007669"/>
    <property type="project" value="UniProtKB-KW"/>
</dbReference>